<dbReference type="RefSeq" id="WP_214359970.1">
    <property type="nucleotide sequence ID" value="NZ_JAEKFT010000003.1"/>
</dbReference>
<keyword evidence="2" id="KW-1185">Reference proteome</keyword>
<dbReference type="AlphaFoldDB" id="A0A944D8C8"/>
<organism evidence="1 2">
    <name type="scientific">Denitromonas iodatirespirans</name>
    <dbReference type="NCBI Taxonomy" id="2795389"/>
    <lineage>
        <taxon>Bacteria</taxon>
        <taxon>Pseudomonadati</taxon>
        <taxon>Pseudomonadota</taxon>
        <taxon>Betaproteobacteria</taxon>
        <taxon>Rhodocyclales</taxon>
        <taxon>Zoogloeaceae</taxon>
        <taxon>Denitromonas</taxon>
    </lineage>
</organism>
<dbReference type="EMBL" id="JAEKFT010000003">
    <property type="protein sequence ID" value="MBT0960216.1"/>
    <property type="molecule type" value="Genomic_DNA"/>
</dbReference>
<sequence>MNGPLDDCDRGSGAFPPQGIDPALVLEVFGQSPIVFHRIYVDVTGDILAALWLSYAVYYLNEYPEAAEAGWLARSQDDWHADTGMSRREQERARRRLRELGLIQERRRPNASMQFQVDYERLYDLLDAAAKLTADRPEGRG</sequence>
<evidence type="ECO:0000313" key="2">
    <source>
        <dbReference type="Proteomes" id="UP000694660"/>
    </source>
</evidence>
<name>A0A944D8C8_DENI1</name>
<proteinExistence type="predicted"/>
<comment type="caution">
    <text evidence="1">The sequence shown here is derived from an EMBL/GenBank/DDBJ whole genome shotgun (WGS) entry which is preliminary data.</text>
</comment>
<gene>
    <name evidence="1" type="ORF">I8J34_03425</name>
</gene>
<dbReference type="Proteomes" id="UP000694660">
    <property type="component" value="Unassembled WGS sequence"/>
</dbReference>
<reference evidence="2" key="1">
    <citation type="journal article" date="2022" name="ISME J.">
        <title>Genetic and phylogenetic analysis of dissimilatory iodate-reducing bacteria identifies potential niches across the world's oceans.</title>
        <authorList>
            <person name="Reyes-Umana V."/>
            <person name="Henning Z."/>
            <person name="Lee K."/>
            <person name="Barnum T.P."/>
            <person name="Coates J.D."/>
        </authorList>
    </citation>
    <scope>NUCLEOTIDE SEQUENCE [LARGE SCALE GENOMIC DNA]</scope>
    <source>
        <strain evidence="2">IR12</strain>
    </source>
</reference>
<accession>A0A944D8C8</accession>
<protein>
    <submittedName>
        <fullName evidence="1">Uncharacterized protein</fullName>
    </submittedName>
</protein>
<evidence type="ECO:0000313" key="1">
    <source>
        <dbReference type="EMBL" id="MBT0960216.1"/>
    </source>
</evidence>